<dbReference type="InterPro" id="IPR001296">
    <property type="entry name" value="Glyco_trans_1"/>
</dbReference>
<name>A0ABS0A2P0_9FLAO</name>
<proteinExistence type="predicted"/>
<dbReference type="Proteomes" id="UP001194729">
    <property type="component" value="Unassembled WGS sequence"/>
</dbReference>
<dbReference type="Gene3D" id="3.40.50.2000">
    <property type="entry name" value="Glycogen Phosphorylase B"/>
    <property type="match status" value="1"/>
</dbReference>
<evidence type="ECO:0000313" key="2">
    <source>
        <dbReference type="EMBL" id="MBF4983625.1"/>
    </source>
</evidence>
<comment type="caution">
    <text evidence="2">The sequence shown here is derived from an EMBL/GenBank/DDBJ whole genome shotgun (WGS) entry which is preliminary data.</text>
</comment>
<gene>
    <name evidence="2" type="ORF">FNJ87_04540</name>
</gene>
<evidence type="ECO:0000259" key="1">
    <source>
        <dbReference type="Pfam" id="PF00534"/>
    </source>
</evidence>
<sequence length="379" mass="44591">MNNKIKILWVIYDFVQAGGQRYAYEIAKKINKDKFQIDFLRMNTVQEKGFDKDFYLQPTLNLGSRVFKYSDFFDYSNRFKEKVRSYLTGNRNDRLHSLIIFLESYDVVHFNGVNVYDALSIRNSLRLKNEVISILTGKFQGIDIYKKYDKNKRYSFVSGFEKRIRECEFDEFENIEHTYFPLSVEIDSFDRLPASYEKQVIAVFTRISAMKPLEPYFFGIKLLKEKGIDVELHIYGAGDPYKSGLIRKLKYLYLEDVVKFRGHVPNLKECLKKEPIDVVWFQSTDGQVAGYSSIEISFSGLPQVLWDFNFLGTQQEETEIFPSYTSINSFVNKTEELLKSEDKREYLGNIQRDFVAEKYSIDKNISILEELYIDIATKN</sequence>
<dbReference type="SUPFAM" id="SSF53756">
    <property type="entry name" value="UDP-Glycosyltransferase/glycogen phosphorylase"/>
    <property type="match status" value="1"/>
</dbReference>
<reference evidence="2 3" key="1">
    <citation type="submission" date="2020-11" db="EMBL/GenBank/DDBJ databases">
        <title>P. mediterranea TC4 genome.</title>
        <authorList>
            <person name="Molmeret M."/>
        </authorList>
    </citation>
    <scope>NUCLEOTIDE SEQUENCE [LARGE SCALE GENOMIC DNA]</scope>
    <source>
        <strain evidence="2 3">TC4</strain>
    </source>
</reference>
<organism evidence="2 3">
    <name type="scientific">Nonlabens mediterrranea</name>
    <dbReference type="NCBI Taxonomy" id="1419947"/>
    <lineage>
        <taxon>Bacteria</taxon>
        <taxon>Pseudomonadati</taxon>
        <taxon>Bacteroidota</taxon>
        <taxon>Flavobacteriia</taxon>
        <taxon>Flavobacteriales</taxon>
        <taxon>Flavobacteriaceae</taxon>
        <taxon>Nonlabens</taxon>
    </lineage>
</organism>
<dbReference type="EMBL" id="JADKYU010000236">
    <property type="protein sequence ID" value="MBF4983625.1"/>
    <property type="molecule type" value="Genomic_DNA"/>
</dbReference>
<protein>
    <submittedName>
        <fullName evidence="2">Glycosyltransferase</fullName>
    </submittedName>
</protein>
<feature type="domain" description="Glycosyl transferase family 1" evidence="1">
    <location>
        <begin position="196"/>
        <end position="352"/>
    </location>
</feature>
<dbReference type="Pfam" id="PF00534">
    <property type="entry name" value="Glycos_transf_1"/>
    <property type="match status" value="1"/>
</dbReference>
<accession>A0ABS0A2P0</accession>
<evidence type="ECO:0000313" key="3">
    <source>
        <dbReference type="Proteomes" id="UP001194729"/>
    </source>
</evidence>
<keyword evidence="3" id="KW-1185">Reference proteome</keyword>